<dbReference type="Proteomes" id="UP000185911">
    <property type="component" value="Unassembled WGS sequence"/>
</dbReference>
<evidence type="ECO:0000313" key="2">
    <source>
        <dbReference type="Proteomes" id="UP000185911"/>
    </source>
</evidence>
<organism evidence="1 2">
    <name type="scientific">Rhodoferax antarcticus ANT.BR</name>
    <dbReference type="NCBI Taxonomy" id="1111071"/>
    <lineage>
        <taxon>Bacteria</taxon>
        <taxon>Pseudomonadati</taxon>
        <taxon>Pseudomonadota</taxon>
        <taxon>Betaproteobacteria</taxon>
        <taxon>Burkholderiales</taxon>
        <taxon>Comamonadaceae</taxon>
        <taxon>Rhodoferax</taxon>
    </lineage>
</organism>
<sequence>MEAAESRAMQSDSDEVYKLSDIYLTRDQFDNIPEFAGF</sequence>
<name>A0A1Q8Y9A9_9BURK</name>
<accession>A0A1Q8Y9A9</accession>
<evidence type="ECO:0000313" key="1">
    <source>
        <dbReference type="EMBL" id="OLP04584.1"/>
    </source>
</evidence>
<dbReference type="AlphaFoldDB" id="A0A1Q8Y9A9"/>
<comment type="caution">
    <text evidence="1">The sequence shown here is derived from an EMBL/GenBank/DDBJ whole genome shotgun (WGS) entry which is preliminary data.</text>
</comment>
<protein>
    <submittedName>
        <fullName evidence="1">Uncharacterized protein</fullName>
    </submittedName>
</protein>
<gene>
    <name evidence="1" type="ORF">BLL52_4258</name>
</gene>
<dbReference type="EMBL" id="MSYM01000020">
    <property type="protein sequence ID" value="OLP04584.1"/>
    <property type="molecule type" value="Genomic_DNA"/>
</dbReference>
<proteinExistence type="predicted"/>
<reference evidence="1 2" key="1">
    <citation type="submission" date="2017-01" db="EMBL/GenBank/DDBJ databases">
        <title>Genome sequence of Rhodoferax antarcticus ANT.BR, a psychrophilic purple nonsulfur bacterium from an Antarctic microbial mat.</title>
        <authorList>
            <person name="Baker J."/>
            <person name="Riester C."/>
            <person name="Skinner B."/>
            <person name="Newell A."/>
            <person name="Swingley W."/>
            <person name="Madigan M."/>
            <person name="Jung D."/>
            <person name="Asao M."/>
            <person name="Chen M."/>
            <person name="Loughlin P."/>
            <person name="Pan H."/>
            <person name="Lin S."/>
            <person name="Li N."/>
            <person name="Shaw J."/>
            <person name="Prado M."/>
            <person name="Sherman C."/>
            <person name="Li X."/>
            <person name="Tang J."/>
            <person name="Blankenship R."/>
            <person name="Zhao T."/>
            <person name="Touchman J."/>
            <person name="Sattley M."/>
        </authorList>
    </citation>
    <scope>NUCLEOTIDE SEQUENCE [LARGE SCALE GENOMIC DNA]</scope>
    <source>
        <strain evidence="1 2">ANT.BR</strain>
    </source>
</reference>
<keyword evidence="2" id="KW-1185">Reference proteome</keyword>